<dbReference type="EMBL" id="CP085144">
    <property type="protein sequence ID" value="UOA14997.1"/>
    <property type="molecule type" value="Genomic_DNA"/>
</dbReference>
<protein>
    <submittedName>
        <fullName evidence="4">Precorrin-6A reductase</fullName>
        <ecNumber evidence="4">1.3.1.54</ecNumber>
    </submittedName>
</protein>
<gene>
    <name evidence="4" type="primary">cobK_1</name>
    <name evidence="4" type="ORF">DSM109990_01816</name>
</gene>
<keyword evidence="2" id="KW-0169">Cobalamin biosynthesis</keyword>
<dbReference type="Proteomes" id="UP000831019">
    <property type="component" value="Chromosome"/>
</dbReference>
<keyword evidence="5" id="KW-1185">Reference proteome</keyword>
<dbReference type="PROSITE" id="PS00092">
    <property type="entry name" value="N6_MTASE"/>
    <property type="match status" value="1"/>
</dbReference>
<dbReference type="PANTHER" id="PTHR36925">
    <property type="entry name" value="COBALT-PRECORRIN-6A REDUCTASE"/>
    <property type="match status" value="1"/>
</dbReference>
<proteinExistence type="predicted"/>
<comment type="pathway">
    <text evidence="1">Cofactor biosynthesis; adenosylcobalamin biosynthesis.</text>
</comment>
<evidence type="ECO:0000256" key="2">
    <source>
        <dbReference type="ARBA" id="ARBA00022573"/>
    </source>
</evidence>
<dbReference type="PANTHER" id="PTHR36925:SF1">
    <property type="entry name" value="COBALT-PRECORRIN-6A REDUCTASE"/>
    <property type="match status" value="1"/>
</dbReference>
<dbReference type="InterPro" id="IPR002052">
    <property type="entry name" value="DNA_methylase_N6_adenine_CS"/>
</dbReference>
<evidence type="ECO:0000256" key="3">
    <source>
        <dbReference type="ARBA" id="ARBA00023002"/>
    </source>
</evidence>
<dbReference type="PROSITE" id="PS51014">
    <property type="entry name" value="COBK_CBIJ"/>
    <property type="match status" value="1"/>
</dbReference>
<evidence type="ECO:0000313" key="5">
    <source>
        <dbReference type="Proteomes" id="UP000831019"/>
    </source>
</evidence>
<evidence type="ECO:0000313" key="4">
    <source>
        <dbReference type="EMBL" id="UOA14997.1"/>
    </source>
</evidence>
<evidence type="ECO:0000256" key="1">
    <source>
        <dbReference type="ARBA" id="ARBA00004953"/>
    </source>
</evidence>
<accession>A0ABY3ZKJ1</accession>
<dbReference type="Pfam" id="PF02571">
    <property type="entry name" value="CbiJ"/>
    <property type="match status" value="1"/>
</dbReference>
<keyword evidence="3 4" id="KW-0560">Oxidoreductase</keyword>
<organism evidence="4 5">
    <name type="scientific">Sulfitobacter dubius</name>
    <dbReference type="NCBI Taxonomy" id="218673"/>
    <lineage>
        <taxon>Bacteria</taxon>
        <taxon>Pseudomonadati</taxon>
        <taxon>Pseudomonadota</taxon>
        <taxon>Alphaproteobacteria</taxon>
        <taxon>Rhodobacterales</taxon>
        <taxon>Roseobacteraceae</taxon>
        <taxon>Sulfitobacter</taxon>
    </lineage>
</organism>
<name>A0ABY3ZKJ1_9RHOB</name>
<dbReference type="GO" id="GO:0016994">
    <property type="term" value="F:precorrin-6A reductase activity"/>
    <property type="evidence" value="ECO:0007669"/>
    <property type="project" value="UniProtKB-EC"/>
</dbReference>
<dbReference type="EC" id="1.3.1.54" evidence="4"/>
<dbReference type="InterPro" id="IPR003723">
    <property type="entry name" value="Precorrin-6x_reduct"/>
</dbReference>
<reference evidence="5" key="1">
    <citation type="journal article" date="2022" name="Microorganisms">
        <title>Beyond the ABCs#Discovery of Three New Plasmid Types in Rhodobacterales (RepQ, RepY, RepW).</title>
        <authorList>
            <person name="Freese H.M."/>
            <person name="Ringel V."/>
            <person name="Overmann J."/>
            <person name="Petersen J."/>
        </authorList>
    </citation>
    <scope>NUCLEOTIDE SEQUENCE [LARGE SCALE GENOMIC DNA]</scope>
    <source>
        <strain evidence="5">DSM 109990</strain>
    </source>
</reference>
<sequence length="252" mass="26902">MIAPMTAPNRPSLNLLLLAGTAEARQLGVALAEAGHRVTAWLTEPPRGSNPMPMAFEMRDATDAAALRRDMAGFDAVLDLSHGFDAGLSHAGFAVATAIGKPFVSFSRPVWPLDNPLLQSAPDVTTAARAVPPGARVFAATGWASLPAFLPYEGTRLMLRQTSRHDRPAPYDFVDLIFGDPPFTVESETALFRDLGVDLLICRNLGGQASRPKVDAALSLGLPVILIDRPPLPEDAPCLTDLDAMLDWVASL</sequence>